<dbReference type="EMBL" id="CT868658">
    <property type="protein sequence ID" value="CAK90175.1"/>
    <property type="molecule type" value="Genomic_DNA"/>
</dbReference>
<evidence type="ECO:0000313" key="2">
    <source>
        <dbReference type="Proteomes" id="UP000000600"/>
    </source>
</evidence>
<dbReference type="Gene3D" id="3.90.190.10">
    <property type="entry name" value="Protein tyrosine phosphatase superfamily"/>
    <property type="match status" value="1"/>
</dbReference>
<evidence type="ECO:0000313" key="1">
    <source>
        <dbReference type="EMBL" id="CAK90175.1"/>
    </source>
</evidence>
<dbReference type="InterPro" id="IPR029021">
    <property type="entry name" value="Prot-tyrosine_phosphatase-like"/>
</dbReference>
<organism evidence="1 2">
    <name type="scientific">Paramecium tetraurelia</name>
    <dbReference type="NCBI Taxonomy" id="5888"/>
    <lineage>
        <taxon>Eukaryota</taxon>
        <taxon>Sar</taxon>
        <taxon>Alveolata</taxon>
        <taxon>Ciliophora</taxon>
        <taxon>Intramacronucleata</taxon>
        <taxon>Oligohymenophorea</taxon>
        <taxon>Peniculida</taxon>
        <taxon>Parameciidae</taxon>
        <taxon>Paramecium</taxon>
    </lineage>
</organism>
<dbReference type="KEGG" id="ptm:GSPATT00023349001"/>
<dbReference type="eggNOG" id="ENOG502ST7W">
    <property type="taxonomic scope" value="Eukaryota"/>
</dbReference>
<evidence type="ECO:0008006" key="3">
    <source>
        <dbReference type="Google" id="ProtNLM"/>
    </source>
</evidence>
<proteinExistence type="predicted"/>
<dbReference type="AlphaFoldDB" id="A0E4F8"/>
<dbReference type="GeneID" id="5043357"/>
<dbReference type="HOGENOM" id="CLU_957991_0_0_1"/>
<protein>
    <recommendedName>
        <fullName evidence="3">Tyrosine-protein phosphatase domain-containing protein</fullName>
    </recommendedName>
</protein>
<name>A0E4F8_PARTE</name>
<dbReference type="SUPFAM" id="SSF52799">
    <property type="entry name" value="(Phosphotyrosine protein) phosphatases II"/>
    <property type="match status" value="1"/>
</dbReference>
<dbReference type="Proteomes" id="UP000000600">
    <property type="component" value="Unassembled WGS sequence"/>
</dbReference>
<dbReference type="RefSeq" id="XP_001457572.1">
    <property type="nucleotide sequence ID" value="XM_001457535.1"/>
</dbReference>
<reference evidence="1 2" key="1">
    <citation type="journal article" date="2006" name="Nature">
        <title>Global trends of whole-genome duplications revealed by the ciliate Paramecium tetraurelia.</title>
        <authorList>
            <consortium name="Genoscope"/>
            <person name="Aury J.-M."/>
            <person name="Jaillon O."/>
            <person name="Duret L."/>
            <person name="Noel B."/>
            <person name="Jubin C."/>
            <person name="Porcel B.M."/>
            <person name="Segurens B."/>
            <person name="Daubin V."/>
            <person name="Anthouard V."/>
            <person name="Aiach N."/>
            <person name="Arnaiz O."/>
            <person name="Billaut A."/>
            <person name="Beisson J."/>
            <person name="Blanc I."/>
            <person name="Bouhouche K."/>
            <person name="Camara F."/>
            <person name="Duharcourt S."/>
            <person name="Guigo R."/>
            <person name="Gogendeau D."/>
            <person name="Katinka M."/>
            <person name="Keller A.-M."/>
            <person name="Kissmehl R."/>
            <person name="Klotz C."/>
            <person name="Koll F."/>
            <person name="Le Moue A."/>
            <person name="Lepere C."/>
            <person name="Malinsky S."/>
            <person name="Nowacki M."/>
            <person name="Nowak J.K."/>
            <person name="Plattner H."/>
            <person name="Poulain J."/>
            <person name="Ruiz F."/>
            <person name="Serrano V."/>
            <person name="Zagulski M."/>
            <person name="Dessen P."/>
            <person name="Betermier M."/>
            <person name="Weissenbach J."/>
            <person name="Scarpelli C."/>
            <person name="Schachter V."/>
            <person name="Sperling L."/>
            <person name="Meyer E."/>
            <person name="Cohen J."/>
            <person name="Wincker P."/>
        </authorList>
    </citation>
    <scope>NUCLEOTIDE SEQUENCE [LARGE SCALE GENOMIC DNA]</scope>
    <source>
        <strain evidence="1 2">Stock d4-2</strain>
    </source>
</reference>
<keyword evidence="2" id="KW-1185">Reference proteome</keyword>
<accession>A0E4F8</accession>
<gene>
    <name evidence="1" type="ORF">GSPATT00023349001</name>
</gene>
<sequence>MQMLQMFQFYIYDECNRYKFQYRIIGILQYQIQDVPINVFNYQYEEVFVCNRITMQIDEILRVMDRFNSINNMERIVIVDDDIQVVLQKIKQIENLINNNKLKNLKIFYLQETVEEFLLQYPIFVFKVQNQLNIQDTILPQFPQQLIKNKILLGNSENSRSKSQLQVLVIKTMIDFNFYSNTENQQSIQDEIMYVNQPIEINGTQTLNIRTVVQTINKSPQPVMLCCQDSHSITIVVAIGYLMSIQNLHVLYASLKVFQLRGNTIVDKNFYNQLLLYNSRVLNNKRIQVKQ</sequence>
<dbReference type="InParanoid" id="A0E4F8"/>